<keyword evidence="3" id="KW-1185">Reference proteome</keyword>
<organism evidence="2 3">
    <name type="scientific">Novimethylophilus kurashikiensis</name>
    <dbReference type="NCBI Taxonomy" id="1825523"/>
    <lineage>
        <taxon>Bacteria</taxon>
        <taxon>Pseudomonadati</taxon>
        <taxon>Pseudomonadota</taxon>
        <taxon>Betaproteobacteria</taxon>
        <taxon>Nitrosomonadales</taxon>
        <taxon>Methylophilaceae</taxon>
        <taxon>Novimethylophilus</taxon>
    </lineage>
</organism>
<dbReference type="AlphaFoldDB" id="A0A2R5FDP4"/>
<sequence>MDIRIAQTEAEIHACFPVMHELRPHLEEASFVAQVQRQHHNHGYQLVYVVEQGQVVAAAGFRVGEYLAWGKTFYLDDLITASTTRQHGYGGRLLDWLLEKAGELGCRQFHLDSGMQRHDAHRLYLNKKLNITSHHFAKVLP</sequence>
<dbReference type="InterPro" id="IPR000182">
    <property type="entry name" value="GNAT_dom"/>
</dbReference>
<evidence type="ECO:0000259" key="1">
    <source>
        <dbReference type="PROSITE" id="PS51186"/>
    </source>
</evidence>
<reference evidence="2 3" key="1">
    <citation type="journal article" date="2018" name="Environ. Microbiol.">
        <title>Isolation and genomic characterization of Novimethylophilus kurashikiensis gen. nov. sp. nov., a new lanthanide-dependent methylotrophic species of Methylophilaceae.</title>
        <authorList>
            <person name="Lv H."/>
            <person name="Sahin N."/>
            <person name="Tani A."/>
        </authorList>
    </citation>
    <scope>NUCLEOTIDE SEQUENCE [LARGE SCALE GENOMIC DNA]</scope>
    <source>
        <strain evidence="2 3">La2-4</strain>
    </source>
</reference>
<dbReference type="RefSeq" id="WP_181376257.1">
    <property type="nucleotide sequence ID" value="NZ_BDOQ01000009.1"/>
</dbReference>
<dbReference type="Proteomes" id="UP000245081">
    <property type="component" value="Unassembled WGS sequence"/>
</dbReference>
<protein>
    <submittedName>
        <fullName evidence="2">GCN5 family acetyltransferase</fullName>
    </submittedName>
</protein>
<dbReference type="PROSITE" id="PS51186">
    <property type="entry name" value="GNAT"/>
    <property type="match status" value="1"/>
</dbReference>
<comment type="caution">
    <text evidence="2">The sequence shown here is derived from an EMBL/GenBank/DDBJ whole genome shotgun (WGS) entry which is preliminary data.</text>
</comment>
<dbReference type="InterPro" id="IPR016181">
    <property type="entry name" value="Acyl_CoA_acyltransferase"/>
</dbReference>
<evidence type="ECO:0000313" key="2">
    <source>
        <dbReference type="EMBL" id="GBG14664.1"/>
    </source>
</evidence>
<evidence type="ECO:0000313" key="3">
    <source>
        <dbReference type="Proteomes" id="UP000245081"/>
    </source>
</evidence>
<keyword evidence="2" id="KW-0808">Transferase</keyword>
<dbReference type="GO" id="GO:0016747">
    <property type="term" value="F:acyltransferase activity, transferring groups other than amino-acyl groups"/>
    <property type="evidence" value="ECO:0007669"/>
    <property type="project" value="InterPro"/>
</dbReference>
<dbReference type="CDD" id="cd04301">
    <property type="entry name" value="NAT_SF"/>
    <property type="match status" value="1"/>
</dbReference>
<dbReference type="EMBL" id="BDOQ01000009">
    <property type="protein sequence ID" value="GBG14664.1"/>
    <property type="molecule type" value="Genomic_DNA"/>
</dbReference>
<dbReference type="Pfam" id="PF00583">
    <property type="entry name" value="Acetyltransf_1"/>
    <property type="match status" value="1"/>
</dbReference>
<proteinExistence type="predicted"/>
<dbReference type="Gene3D" id="3.40.630.30">
    <property type="match status" value="1"/>
</dbReference>
<name>A0A2R5FDP4_9PROT</name>
<feature type="domain" description="N-acetyltransferase" evidence="1">
    <location>
        <begin position="1"/>
        <end position="141"/>
    </location>
</feature>
<gene>
    <name evidence="2" type="ORF">NMK_2263</name>
</gene>
<dbReference type="SUPFAM" id="SSF55729">
    <property type="entry name" value="Acyl-CoA N-acyltransferases (Nat)"/>
    <property type="match status" value="1"/>
</dbReference>
<accession>A0A2R5FDP4</accession>